<name>A0ABN9RJY8_9DINO</name>
<dbReference type="EMBL" id="CAUYUJ010006641">
    <property type="protein sequence ID" value="CAK0818073.1"/>
    <property type="molecule type" value="Genomic_DNA"/>
</dbReference>
<organism evidence="2 3">
    <name type="scientific">Prorocentrum cordatum</name>
    <dbReference type="NCBI Taxonomy" id="2364126"/>
    <lineage>
        <taxon>Eukaryota</taxon>
        <taxon>Sar</taxon>
        <taxon>Alveolata</taxon>
        <taxon>Dinophyceae</taxon>
        <taxon>Prorocentrales</taxon>
        <taxon>Prorocentraceae</taxon>
        <taxon>Prorocentrum</taxon>
    </lineage>
</organism>
<accession>A0ABN9RJY8</accession>
<evidence type="ECO:0000256" key="1">
    <source>
        <dbReference type="SAM" id="MobiDB-lite"/>
    </source>
</evidence>
<evidence type="ECO:0000313" key="3">
    <source>
        <dbReference type="Proteomes" id="UP001189429"/>
    </source>
</evidence>
<sequence length="125" mass="13172">MFIEDHYAELLETPVFIIQSLTDSSEIVIWTLESESKYCWEEDGGGEWPEISAPTPTSAASLAPTPTPTSAAFSAPTPSTTLCEGLSPDGIPACAGDEVDTSSRAAFDAFLIVTLSVVTGSAIQR</sequence>
<dbReference type="Proteomes" id="UP001189429">
    <property type="component" value="Unassembled WGS sequence"/>
</dbReference>
<feature type="region of interest" description="Disordered" evidence="1">
    <location>
        <begin position="41"/>
        <end position="77"/>
    </location>
</feature>
<reference evidence="2" key="1">
    <citation type="submission" date="2023-10" db="EMBL/GenBank/DDBJ databases">
        <authorList>
            <person name="Chen Y."/>
            <person name="Shah S."/>
            <person name="Dougan E. K."/>
            <person name="Thang M."/>
            <person name="Chan C."/>
        </authorList>
    </citation>
    <scope>NUCLEOTIDE SEQUENCE [LARGE SCALE GENOMIC DNA]</scope>
</reference>
<protein>
    <submittedName>
        <fullName evidence="2">Uncharacterized protein</fullName>
    </submittedName>
</protein>
<evidence type="ECO:0000313" key="2">
    <source>
        <dbReference type="EMBL" id="CAK0818073.1"/>
    </source>
</evidence>
<keyword evidence="3" id="KW-1185">Reference proteome</keyword>
<comment type="caution">
    <text evidence="2">The sequence shown here is derived from an EMBL/GenBank/DDBJ whole genome shotgun (WGS) entry which is preliminary data.</text>
</comment>
<proteinExistence type="predicted"/>
<feature type="compositionally biased region" description="Low complexity" evidence="1">
    <location>
        <begin position="52"/>
        <end position="77"/>
    </location>
</feature>
<gene>
    <name evidence="2" type="ORF">PCOR1329_LOCUS20448</name>
</gene>